<dbReference type="EMBL" id="NOUW01000020">
    <property type="protein sequence ID" value="PDX89467.1"/>
    <property type="molecule type" value="Genomic_DNA"/>
</dbReference>
<sequence>MRCTMTYTDLIFDLYGTLVDIHTEESAEVWEKTALYFGFYGARCTGAELKRAFEREMAARQAKAGQSYECFPDIPFEQVMDALFRKKGICTEGLGQNAAQLFRIASMEHLRLYPHVLEALAALRAKGFRLWLLSNAQRVFTAYELRYLGLGEQFDGIYLSSDYNCRKPDRKFFAALLDEQKLDPARCLMIGNDRETDIAGAVNAGLATLYLHTGLTPPDQEPADPARTPGKAPADCRRYEYEGDDWAALTALLCRL</sequence>
<evidence type="ECO:0000256" key="3">
    <source>
        <dbReference type="ARBA" id="ARBA00022801"/>
    </source>
</evidence>
<evidence type="ECO:0008006" key="7">
    <source>
        <dbReference type="Google" id="ProtNLM"/>
    </source>
</evidence>
<dbReference type="InterPro" id="IPR051400">
    <property type="entry name" value="HAD-like_hydrolase"/>
</dbReference>
<keyword evidence="3" id="KW-0378">Hydrolase</keyword>
<accession>A0A2A7BDE4</accession>
<evidence type="ECO:0000256" key="4">
    <source>
        <dbReference type="ARBA" id="ARBA00022842"/>
    </source>
</evidence>
<dbReference type="Proteomes" id="UP000220438">
    <property type="component" value="Unassembled WGS sequence"/>
</dbReference>
<dbReference type="InterPro" id="IPR023214">
    <property type="entry name" value="HAD_sf"/>
</dbReference>
<comment type="caution">
    <text evidence="5">The sequence shown here is derived from an EMBL/GenBank/DDBJ whole genome shotgun (WGS) entry which is preliminary data.</text>
</comment>
<dbReference type="AlphaFoldDB" id="A0A2A7BDE4"/>
<dbReference type="GO" id="GO:0046872">
    <property type="term" value="F:metal ion binding"/>
    <property type="evidence" value="ECO:0007669"/>
    <property type="project" value="UniProtKB-KW"/>
</dbReference>
<dbReference type="GO" id="GO:0016791">
    <property type="term" value="F:phosphatase activity"/>
    <property type="evidence" value="ECO:0007669"/>
    <property type="project" value="TreeGrafter"/>
</dbReference>
<dbReference type="Pfam" id="PF00702">
    <property type="entry name" value="Hydrolase"/>
    <property type="match status" value="1"/>
</dbReference>
<reference evidence="5 6" key="1">
    <citation type="journal article" date="2017" name="Front. Microbiol.">
        <title>New Insights into the Diversity of the Genus Faecalibacterium.</title>
        <authorList>
            <person name="Benevides L."/>
            <person name="Burman S."/>
            <person name="Martin R."/>
            <person name="Robert V."/>
            <person name="Thomas M."/>
            <person name="Miquel S."/>
            <person name="Chain F."/>
            <person name="Sokol H."/>
            <person name="Bermudez-Humaran L.G."/>
            <person name="Morrison M."/>
            <person name="Langella P."/>
            <person name="Azevedo V.A."/>
            <person name="Chatel J.M."/>
            <person name="Soares S."/>
        </authorList>
    </citation>
    <scope>NUCLEOTIDE SEQUENCE [LARGE SCALE GENOMIC DNA]</scope>
    <source>
        <strain evidence="5 6">AHMP21</strain>
    </source>
</reference>
<proteinExistence type="predicted"/>
<gene>
    <name evidence="5" type="ORF">CHR61_07700</name>
</gene>
<name>A0A2A7BDE4_9FIRM</name>
<dbReference type="NCBIfam" id="TIGR01549">
    <property type="entry name" value="HAD-SF-IA-v1"/>
    <property type="match status" value="1"/>
</dbReference>
<evidence type="ECO:0000313" key="6">
    <source>
        <dbReference type="Proteomes" id="UP000220438"/>
    </source>
</evidence>
<dbReference type="PANTHER" id="PTHR46470">
    <property type="entry name" value="N-ACYLNEURAMINATE-9-PHOSPHATASE"/>
    <property type="match status" value="1"/>
</dbReference>
<dbReference type="SFLD" id="SFLDS00003">
    <property type="entry name" value="Haloacid_Dehalogenase"/>
    <property type="match status" value="1"/>
</dbReference>
<keyword evidence="2" id="KW-0479">Metal-binding</keyword>
<dbReference type="SUPFAM" id="SSF56784">
    <property type="entry name" value="HAD-like"/>
    <property type="match status" value="1"/>
</dbReference>
<comment type="cofactor">
    <cofactor evidence="1">
        <name>Mg(2+)</name>
        <dbReference type="ChEBI" id="CHEBI:18420"/>
    </cofactor>
</comment>
<protein>
    <recommendedName>
        <fullName evidence="7">HAD family hydrolase</fullName>
    </recommendedName>
</protein>
<dbReference type="GO" id="GO:0044281">
    <property type="term" value="P:small molecule metabolic process"/>
    <property type="evidence" value="ECO:0007669"/>
    <property type="project" value="UniProtKB-ARBA"/>
</dbReference>
<organism evidence="5 6">
    <name type="scientific">Faecalibacterium prausnitzii</name>
    <dbReference type="NCBI Taxonomy" id="853"/>
    <lineage>
        <taxon>Bacteria</taxon>
        <taxon>Bacillati</taxon>
        <taxon>Bacillota</taxon>
        <taxon>Clostridia</taxon>
        <taxon>Eubacteriales</taxon>
        <taxon>Oscillospiraceae</taxon>
        <taxon>Faecalibacterium</taxon>
    </lineage>
</organism>
<evidence type="ECO:0000313" key="5">
    <source>
        <dbReference type="EMBL" id="PDX89467.1"/>
    </source>
</evidence>
<evidence type="ECO:0000256" key="2">
    <source>
        <dbReference type="ARBA" id="ARBA00022723"/>
    </source>
</evidence>
<dbReference type="InterPro" id="IPR006439">
    <property type="entry name" value="HAD-SF_hydro_IA"/>
</dbReference>
<dbReference type="SFLD" id="SFLDG01129">
    <property type="entry name" value="C1.5:_HAD__Beta-PGM__Phosphata"/>
    <property type="match status" value="1"/>
</dbReference>
<dbReference type="Gene3D" id="3.40.50.1000">
    <property type="entry name" value="HAD superfamily/HAD-like"/>
    <property type="match status" value="1"/>
</dbReference>
<dbReference type="InterPro" id="IPR036412">
    <property type="entry name" value="HAD-like_sf"/>
</dbReference>
<evidence type="ECO:0000256" key="1">
    <source>
        <dbReference type="ARBA" id="ARBA00001946"/>
    </source>
</evidence>
<dbReference type="PANTHER" id="PTHR46470:SF2">
    <property type="entry name" value="GLYCERALDEHYDE 3-PHOSPHATE PHOSPHATASE"/>
    <property type="match status" value="1"/>
</dbReference>
<keyword evidence="4" id="KW-0460">Magnesium</keyword>
<dbReference type="PRINTS" id="PR00413">
    <property type="entry name" value="HADHALOGNASE"/>
</dbReference>
<dbReference type="NCBIfam" id="TIGR01509">
    <property type="entry name" value="HAD-SF-IA-v3"/>
    <property type="match status" value="1"/>
</dbReference>